<feature type="domain" description="PAS" evidence="9">
    <location>
        <begin position="96"/>
        <end position="124"/>
    </location>
</feature>
<evidence type="ECO:0000259" key="9">
    <source>
        <dbReference type="PROSITE" id="PS50112"/>
    </source>
</evidence>
<evidence type="ECO:0000256" key="4">
    <source>
        <dbReference type="ARBA" id="ARBA00022679"/>
    </source>
</evidence>
<dbReference type="InterPro" id="IPR003661">
    <property type="entry name" value="HisK_dim/P_dom"/>
</dbReference>
<accession>A0A1M5MRC4</accession>
<dbReference type="InterPro" id="IPR000014">
    <property type="entry name" value="PAS"/>
</dbReference>
<comment type="catalytic activity">
    <reaction evidence="1">
        <text>ATP + protein L-histidine = ADP + protein N-phospho-L-histidine.</text>
        <dbReference type="EC" id="2.7.13.3"/>
    </reaction>
</comment>
<gene>
    <name evidence="10" type="ORF">SAMN05443551_0613</name>
</gene>
<dbReference type="SUPFAM" id="SSF55785">
    <property type="entry name" value="PYP-like sensor domain (PAS domain)"/>
    <property type="match status" value="2"/>
</dbReference>
<dbReference type="OrthoDB" id="7179697at2"/>
<dbReference type="Pfam" id="PF13426">
    <property type="entry name" value="PAS_9"/>
    <property type="match status" value="1"/>
</dbReference>
<dbReference type="Gene3D" id="1.10.287.130">
    <property type="match status" value="1"/>
</dbReference>
<keyword evidence="7" id="KW-1133">Transmembrane helix</keyword>
<dbReference type="CDD" id="cd00082">
    <property type="entry name" value="HisKA"/>
    <property type="match status" value="1"/>
</dbReference>
<dbReference type="SMART" id="SM00388">
    <property type="entry name" value="HisKA"/>
    <property type="match status" value="1"/>
</dbReference>
<evidence type="ECO:0000256" key="5">
    <source>
        <dbReference type="ARBA" id="ARBA00022777"/>
    </source>
</evidence>
<name>A0A1M5MRC4_9RHOB</name>
<evidence type="ECO:0000256" key="3">
    <source>
        <dbReference type="ARBA" id="ARBA00022553"/>
    </source>
</evidence>
<dbReference type="Pfam" id="PF08448">
    <property type="entry name" value="PAS_4"/>
    <property type="match status" value="1"/>
</dbReference>
<keyword evidence="11" id="KW-1185">Reference proteome</keyword>
<dbReference type="GO" id="GO:0000155">
    <property type="term" value="F:phosphorelay sensor kinase activity"/>
    <property type="evidence" value="ECO:0007669"/>
    <property type="project" value="InterPro"/>
</dbReference>
<dbReference type="Gene3D" id="3.30.450.20">
    <property type="entry name" value="PAS domain"/>
    <property type="match status" value="2"/>
</dbReference>
<dbReference type="PROSITE" id="PS50112">
    <property type="entry name" value="PAS"/>
    <property type="match status" value="2"/>
</dbReference>
<sequence>MKQVLEKQVKARAGFAVALSVLSAAAIAYGAVHYLSPGPQHDPVMVLISLILLAAALSASVVNAVWFKKASKRLRTPSPNHHAYHDALDEHAMVCVADRDGRITSINTTFANTLGFTPDDLIGRKHSDLVQGSRAAEAYEGALNDASSGEVWSGTQELSSKSGSRIRVLTTVMPRISKDGGRDGAIFVHTDVSAAMASGAEIGRNAVVDALRDGIVVYDAHTFKLIYANDAFLRRTGWSADDPAEQSLTNMFIETELKTFQRYLDPLLKREVSHVLFEFEHDSGPVEVLTHAVEEIDGARSLVSVVRDITERKRDEHLKLSSVSTVSHELRTPLTSIKGALRLIESGAMGSLNPEVSKLINVAHRNSDRLLAIVNDILTLEKLHSGDLMISPEDVDLRALLNDAAESNAPFAAECHVRFVVETMPEPALVRADPHRLMQVMSNLLSNAAKFSPEGAGVVLRISDRGSCWRVSVEDDGPGIPDHAHETLFDSFIQIDSPKNKSIPSTGLGLTICREIVQRHGGRIAFETEEGCGSTFYFELEKASLTKPRSMTTAVA</sequence>
<dbReference type="InterPro" id="IPR013656">
    <property type="entry name" value="PAS_4"/>
</dbReference>
<dbReference type="Pfam" id="PF02518">
    <property type="entry name" value="HATPase_c"/>
    <property type="match status" value="1"/>
</dbReference>
<dbReference type="InterPro" id="IPR035965">
    <property type="entry name" value="PAS-like_dom_sf"/>
</dbReference>
<keyword evidence="4" id="KW-0808">Transferase</keyword>
<dbReference type="PROSITE" id="PS50109">
    <property type="entry name" value="HIS_KIN"/>
    <property type="match status" value="1"/>
</dbReference>
<evidence type="ECO:0000256" key="1">
    <source>
        <dbReference type="ARBA" id="ARBA00000085"/>
    </source>
</evidence>
<dbReference type="PANTHER" id="PTHR43711:SF1">
    <property type="entry name" value="HISTIDINE KINASE 1"/>
    <property type="match status" value="1"/>
</dbReference>
<feature type="transmembrane region" description="Helical" evidence="7">
    <location>
        <begin position="44"/>
        <end position="67"/>
    </location>
</feature>
<keyword evidence="7" id="KW-0472">Membrane</keyword>
<dbReference type="STRING" id="996342.SAMN05443551_0613"/>
<dbReference type="InterPro" id="IPR036890">
    <property type="entry name" value="HATPase_C_sf"/>
</dbReference>
<dbReference type="SMART" id="SM00387">
    <property type="entry name" value="HATPase_c"/>
    <property type="match status" value="1"/>
</dbReference>
<reference evidence="10 11" key="1">
    <citation type="submission" date="2016-11" db="EMBL/GenBank/DDBJ databases">
        <authorList>
            <person name="Jaros S."/>
            <person name="Januszkiewicz K."/>
            <person name="Wedrychowicz H."/>
        </authorList>
    </citation>
    <scope>NUCLEOTIDE SEQUENCE [LARGE SCALE GENOMIC DNA]</scope>
    <source>
        <strain evidence="10 11">DSM 29431</strain>
    </source>
</reference>
<dbReference type="InterPro" id="IPR001610">
    <property type="entry name" value="PAC"/>
</dbReference>
<dbReference type="AlphaFoldDB" id="A0A1M5MRC4"/>
<evidence type="ECO:0000313" key="10">
    <source>
        <dbReference type="EMBL" id="SHG79612.1"/>
    </source>
</evidence>
<dbReference type="SUPFAM" id="SSF55874">
    <property type="entry name" value="ATPase domain of HSP90 chaperone/DNA topoisomerase II/histidine kinase"/>
    <property type="match status" value="1"/>
</dbReference>
<dbReference type="Proteomes" id="UP000184221">
    <property type="component" value="Unassembled WGS sequence"/>
</dbReference>
<dbReference type="PRINTS" id="PR00344">
    <property type="entry name" value="BCTRLSENSOR"/>
</dbReference>
<dbReference type="EC" id="2.7.13.3" evidence="2"/>
<dbReference type="NCBIfam" id="TIGR00229">
    <property type="entry name" value="sensory_box"/>
    <property type="match status" value="2"/>
</dbReference>
<dbReference type="CDD" id="cd00130">
    <property type="entry name" value="PAS"/>
    <property type="match status" value="2"/>
</dbReference>
<feature type="domain" description="PAS" evidence="9">
    <location>
        <begin position="207"/>
        <end position="271"/>
    </location>
</feature>
<dbReference type="Pfam" id="PF00512">
    <property type="entry name" value="HisKA"/>
    <property type="match status" value="1"/>
</dbReference>
<dbReference type="InterPro" id="IPR036097">
    <property type="entry name" value="HisK_dim/P_sf"/>
</dbReference>
<dbReference type="InterPro" id="IPR005467">
    <property type="entry name" value="His_kinase_dom"/>
</dbReference>
<dbReference type="SUPFAM" id="SSF47384">
    <property type="entry name" value="Homodimeric domain of signal transducing histidine kinase"/>
    <property type="match status" value="1"/>
</dbReference>
<feature type="domain" description="Histidine kinase" evidence="8">
    <location>
        <begin position="325"/>
        <end position="544"/>
    </location>
</feature>
<keyword evidence="3" id="KW-0597">Phosphoprotein</keyword>
<keyword evidence="7" id="KW-0812">Transmembrane</keyword>
<evidence type="ECO:0000256" key="7">
    <source>
        <dbReference type="SAM" id="Phobius"/>
    </source>
</evidence>
<dbReference type="Gene3D" id="3.30.565.10">
    <property type="entry name" value="Histidine kinase-like ATPase, C-terminal domain"/>
    <property type="match status" value="1"/>
</dbReference>
<dbReference type="RefSeq" id="WP_072776023.1">
    <property type="nucleotide sequence ID" value="NZ_FQXC01000001.1"/>
</dbReference>
<dbReference type="FunFam" id="3.30.565.10:FF:000006">
    <property type="entry name" value="Sensor histidine kinase WalK"/>
    <property type="match status" value="1"/>
</dbReference>
<evidence type="ECO:0000256" key="6">
    <source>
        <dbReference type="ARBA" id="ARBA00023012"/>
    </source>
</evidence>
<evidence type="ECO:0000256" key="2">
    <source>
        <dbReference type="ARBA" id="ARBA00012438"/>
    </source>
</evidence>
<proteinExistence type="predicted"/>
<evidence type="ECO:0000313" key="11">
    <source>
        <dbReference type="Proteomes" id="UP000184221"/>
    </source>
</evidence>
<dbReference type="InterPro" id="IPR003594">
    <property type="entry name" value="HATPase_dom"/>
</dbReference>
<dbReference type="InterPro" id="IPR004358">
    <property type="entry name" value="Sig_transdc_His_kin-like_C"/>
</dbReference>
<dbReference type="PANTHER" id="PTHR43711">
    <property type="entry name" value="TWO-COMPONENT HISTIDINE KINASE"/>
    <property type="match status" value="1"/>
</dbReference>
<dbReference type="SMART" id="SM00086">
    <property type="entry name" value="PAC"/>
    <property type="match status" value="2"/>
</dbReference>
<protein>
    <recommendedName>
        <fullName evidence="2">histidine kinase</fullName>
        <ecNumber evidence="2">2.7.13.3</ecNumber>
    </recommendedName>
</protein>
<dbReference type="EMBL" id="FQXC01000001">
    <property type="protein sequence ID" value="SHG79612.1"/>
    <property type="molecule type" value="Genomic_DNA"/>
</dbReference>
<dbReference type="InterPro" id="IPR050736">
    <property type="entry name" value="Sensor_HK_Regulatory"/>
</dbReference>
<organism evidence="10 11">
    <name type="scientific">Marivita hallyeonensis</name>
    <dbReference type="NCBI Taxonomy" id="996342"/>
    <lineage>
        <taxon>Bacteria</taxon>
        <taxon>Pseudomonadati</taxon>
        <taxon>Pseudomonadota</taxon>
        <taxon>Alphaproteobacteria</taxon>
        <taxon>Rhodobacterales</taxon>
        <taxon>Roseobacteraceae</taxon>
        <taxon>Marivita</taxon>
    </lineage>
</organism>
<keyword evidence="5" id="KW-0418">Kinase</keyword>
<dbReference type="SMART" id="SM00091">
    <property type="entry name" value="PAS"/>
    <property type="match status" value="2"/>
</dbReference>
<keyword evidence="6" id="KW-0902">Two-component regulatory system</keyword>
<evidence type="ECO:0000259" key="8">
    <source>
        <dbReference type="PROSITE" id="PS50109"/>
    </source>
</evidence>
<feature type="transmembrane region" description="Helical" evidence="7">
    <location>
        <begin position="12"/>
        <end position="32"/>
    </location>
</feature>